<evidence type="ECO:0000313" key="2">
    <source>
        <dbReference type="EMBL" id="KKT90976.1"/>
    </source>
</evidence>
<dbReference type="EMBL" id="LCKF01000021">
    <property type="protein sequence ID" value="KKT90976.1"/>
    <property type="molecule type" value="Genomic_DNA"/>
</dbReference>
<proteinExistence type="predicted"/>
<organism evidence="2 3">
    <name type="scientific">Candidatus Jorgensenbacteria bacterium GW2011_GWA2_45_13</name>
    <dbReference type="NCBI Taxonomy" id="1618662"/>
    <lineage>
        <taxon>Bacteria</taxon>
        <taxon>Candidatus Joergenseniibacteriota</taxon>
    </lineage>
</organism>
<keyword evidence="1" id="KW-0472">Membrane</keyword>
<keyword evidence="1" id="KW-0812">Transmembrane</keyword>
<accession>A0A0G1L4T0</accession>
<keyword evidence="1" id="KW-1133">Transmembrane helix</keyword>
<comment type="caution">
    <text evidence="2">The sequence shown here is derived from an EMBL/GenBank/DDBJ whole genome shotgun (WGS) entry which is preliminary data.</text>
</comment>
<evidence type="ECO:0000256" key="1">
    <source>
        <dbReference type="SAM" id="Phobius"/>
    </source>
</evidence>
<feature type="transmembrane region" description="Helical" evidence="1">
    <location>
        <begin position="7"/>
        <end position="28"/>
    </location>
</feature>
<protein>
    <submittedName>
        <fullName evidence="2">Uncharacterized protein</fullName>
    </submittedName>
</protein>
<dbReference type="Proteomes" id="UP000033966">
    <property type="component" value="Unassembled WGS sequence"/>
</dbReference>
<name>A0A0G1L4T0_9BACT</name>
<evidence type="ECO:0000313" key="3">
    <source>
        <dbReference type="Proteomes" id="UP000033966"/>
    </source>
</evidence>
<reference evidence="2 3" key="1">
    <citation type="journal article" date="2015" name="Nature">
        <title>rRNA introns, odd ribosomes, and small enigmatic genomes across a large radiation of phyla.</title>
        <authorList>
            <person name="Brown C.T."/>
            <person name="Hug L.A."/>
            <person name="Thomas B.C."/>
            <person name="Sharon I."/>
            <person name="Castelle C.J."/>
            <person name="Singh A."/>
            <person name="Wilkins M.J."/>
            <person name="Williams K.H."/>
            <person name="Banfield J.F."/>
        </authorList>
    </citation>
    <scope>NUCLEOTIDE SEQUENCE [LARGE SCALE GENOMIC DNA]</scope>
</reference>
<dbReference type="AlphaFoldDB" id="A0A0G1L4T0"/>
<gene>
    <name evidence="2" type="ORF">UW92_C0021G0024</name>
</gene>
<sequence>MNNKGSVASIIIIFALVLVAAIGVVWYLKSPPALVGGDRDAHGCISSAGYSWCEVKQKCFRLWEEQCGPNELDYAFNTLNAVRATDQGVFGYASSSLLEWRTEGNVITKIRGFVVSATGVHRSDYDAVRSYFENNGFSVSNANAAGGPTGGLEGYKKDNLGCLLLYTSTDITLFPDQPVRVNSDLQDINVSCGLLNP</sequence>